<dbReference type="SUPFAM" id="SSF52402">
    <property type="entry name" value="Adenine nucleotide alpha hydrolases-like"/>
    <property type="match status" value="2"/>
</dbReference>
<evidence type="ECO:0000256" key="1">
    <source>
        <dbReference type="ARBA" id="ARBA00008791"/>
    </source>
</evidence>
<accession>A0A512J3H2</accession>
<dbReference type="AlphaFoldDB" id="A0A512J3H2"/>
<feature type="domain" description="UspA" evidence="2">
    <location>
        <begin position="222"/>
        <end position="270"/>
    </location>
</feature>
<evidence type="ECO:0000313" key="6">
    <source>
        <dbReference type="Proteomes" id="UP001156856"/>
    </source>
</evidence>
<protein>
    <submittedName>
        <fullName evidence="3">Universal stress protein</fullName>
    </submittedName>
</protein>
<dbReference type="OrthoDB" id="9804721at2"/>
<dbReference type="PANTHER" id="PTHR46268">
    <property type="entry name" value="STRESS RESPONSE PROTEIN NHAX"/>
    <property type="match status" value="1"/>
</dbReference>
<proteinExistence type="inferred from homology"/>
<dbReference type="PRINTS" id="PR01438">
    <property type="entry name" value="UNVRSLSTRESS"/>
</dbReference>
<dbReference type="RefSeq" id="WP_147026089.1">
    <property type="nucleotide sequence ID" value="NZ_BJZU01000045.1"/>
</dbReference>
<reference evidence="3 5" key="3">
    <citation type="submission" date="2019-07" db="EMBL/GenBank/DDBJ databases">
        <title>Whole genome shotgun sequence of Methylobacterium oxalidis NBRC 107715.</title>
        <authorList>
            <person name="Hosoyama A."/>
            <person name="Uohara A."/>
            <person name="Ohji S."/>
            <person name="Ichikawa N."/>
        </authorList>
    </citation>
    <scope>NUCLEOTIDE SEQUENCE [LARGE SCALE GENOMIC DNA]</scope>
    <source>
        <strain evidence="3 5">NBRC 107715</strain>
    </source>
</reference>
<dbReference type="Pfam" id="PF00582">
    <property type="entry name" value="Usp"/>
    <property type="match status" value="1"/>
</dbReference>
<evidence type="ECO:0000313" key="5">
    <source>
        <dbReference type="Proteomes" id="UP000321960"/>
    </source>
</evidence>
<gene>
    <name evidence="4" type="ORF">GCM10007888_12160</name>
    <name evidence="3" type="ORF">MOX02_25010</name>
</gene>
<name>A0A512J3H2_9HYPH</name>
<comment type="caution">
    <text evidence="3">The sequence shown here is derived from an EMBL/GenBank/DDBJ whole genome shotgun (WGS) entry which is preliminary data.</text>
</comment>
<comment type="similarity">
    <text evidence="1">Belongs to the universal stress protein A family.</text>
</comment>
<evidence type="ECO:0000313" key="3">
    <source>
        <dbReference type="EMBL" id="GEP04463.1"/>
    </source>
</evidence>
<reference evidence="6" key="2">
    <citation type="journal article" date="2019" name="Int. J. Syst. Evol. Microbiol.">
        <title>The Global Catalogue of Microorganisms (GCM) 10K type strain sequencing project: providing services to taxonomists for standard genome sequencing and annotation.</title>
        <authorList>
            <consortium name="The Broad Institute Genomics Platform"/>
            <consortium name="The Broad Institute Genome Sequencing Center for Infectious Disease"/>
            <person name="Wu L."/>
            <person name="Ma J."/>
        </authorList>
    </citation>
    <scope>NUCLEOTIDE SEQUENCE [LARGE SCALE GENOMIC DNA]</scope>
    <source>
        <strain evidence="6">NBRC 107715</strain>
    </source>
</reference>
<evidence type="ECO:0000259" key="2">
    <source>
        <dbReference type="Pfam" id="PF00582"/>
    </source>
</evidence>
<dbReference type="Gene3D" id="3.40.50.12370">
    <property type="match status" value="1"/>
</dbReference>
<dbReference type="Proteomes" id="UP000321960">
    <property type="component" value="Unassembled WGS sequence"/>
</dbReference>
<reference evidence="4" key="1">
    <citation type="journal article" date="2014" name="Int. J. Syst. Evol. Microbiol.">
        <title>Complete genome of a new Firmicutes species belonging to the dominant human colonic microbiota ('Ruminococcus bicirculans') reveals two chromosomes and a selective capacity to utilize plant glucans.</title>
        <authorList>
            <consortium name="NISC Comparative Sequencing Program"/>
            <person name="Wegmann U."/>
            <person name="Louis P."/>
            <person name="Goesmann A."/>
            <person name="Henrissat B."/>
            <person name="Duncan S.H."/>
            <person name="Flint H.J."/>
        </authorList>
    </citation>
    <scope>NUCLEOTIDE SEQUENCE</scope>
    <source>
        <strain evidence="4">NBRC 107715</strain>
    </source>
</reference>
<sequence>MAFASVMVPLDLGAYSARRLKLAVELAERFGSRLIGVAAREPLPTRLYGRGAYINPQSVELAYACMAEDMAKVEELFHRATEPHNHAEWRSARMNPMAFLMRQARTADIVVITRYHQDGVEDWCSYVEPGELILNVGRPVLVAPPDVDHVSAQRIIVAWKDTREARRAISDSLPFLKMAAEVFILSVGEETGLEEARDVADHLKLHGLNCVPLLRQASSAGVAAVILTLAGEKQADLIVAGAYGHSRMREMIFGSVTRQLLESASVCCLMSH</sequence>
<organism evidence="3 5">
    <name type="scientific">Methylobacterium oxalidis</name>
    <dbReference type="NCBI Taxonomy" id="944322"/>
    <lineage>
        <taxon>Bacteria</taxon>
        <taxon>Pseudomonadati</taxon>
        <taxon>Pseudomonadota</taxon>
        <taxon>Alphaproteobacteria</taxon>
        <taxon>Hyphomicrobiales</taxon>
        <taxon>Methylobacteriaceae</taxon>
        <taxon>Methylobacterium</taxon>
    </lineage>
</organism>
<dbReference type="Proteomes" id="UP001156856">
    <property type="component" value="Unassembled WGS sequence"/>
</dbReference>
<dbReference type="PANTHER" id="PTHR46268:SF15">
    <property type="entry name" value="UNIVERSAL STRESS PROTEIN HP_0031"/>
    <property type="match status" value="1"/>
</dbReference>
<dbReference type="EMBL" id="BSPK01000017">
    <property type="protein sequence ID" value="GLS62835.1"/>
    <property type="molecule type" value="Genomic_DNA"/>
</dbReference>
<dbReference type="EMBL" id="BJZU01000045">
    <property type="protein sequence ID" value="GEP04463.1"/>
    <property type="molecule type" value="Genomic_DNA"/>
</dbReference>
<keyword evidence="6" id="KW-1185">Reference proteome</keyword>
<evidence type="ECO:0000313" key="4">
    <source>
        <dbReference type="EMBL" id="GLS62835.1"/>
    </source>
</evidence>
<dbReference type="CDD" id="cd00293">
    <property type="entry name" value="USP-like"/>
    <property type="match status" value="1"/>
</dbReference>
<dbReference type="InterPro" id="IPR006016">
    <property type="entry name" value="UspA"/>
</dbReference>
<reference evidence="4" key="4">
    <citation type="submission" date="2023-01" db="EMBL/GenBank/DDBJ databases">
        <title>Draft genome sequence of Methylobacterium oxalidis strain NBRC 107715.</title>
        <authorList>
            <person name="Sun Q."/>
            <person name="Mori K."/>
        </authorList>
    </citation>
    <scope>NUCLEOTIDE SEQUENCE</scope>
    <source>
        <strain evidence="4">NBRC 107715</strain>
    </source>
</reference>
<dbReference type="InterPro" id="IPR006015">
    <property type="entry name" value="Universal_stress_UspA"/>
</dbReference>